<accession>A0A078ACK0</accession>
<feature type="region of interest" description="Disordered" evidence="5">
    <location>
        <begin position="755"/>
        <end position="781"/>
    </location>
</feature>
<evidence type="ECO:0000256" key="1">
    <source>
        <dbReference type="ARBA" id="ARBA00004141"/>
    </source>
</evidence>
<evidence type="ECO:0000256" key="5">
    <source>
        <dbReference type="SAM" id="MobiDB-lite"/>
    </source>
</evidence>
<feature type="domain" description="Polycystin cation channel PKD1/PKD2" evidence="7">
    <location>
        <begin position="386"/>
        <end position="508"/>
    </location>
</feature>
<feature type="transmembrane region" description="Helical" evidence="6">
    <location>
        <begin position="241"/>
        <end position="265"/>
    </location>
</feature>
<comment type="subcellular location">
    <subcellularLocation>
        <location evidence="1">Membrane</location>
        <topology evidence="1">Multi-pass membrane protein</topology>
    </subcellularLocation>
</comment>
<evidence type="ECO:0000259" key="7">
    <source>
        <dbReference type="Pfam" id="PF08016"/>
    </source>
</evidence>
<feature type="transmembrane region" description="Helical" evidence="6">
    <location>
        <begin position="477"/>
        <end position="502"/>
    </location>
</feature>
<dbReference type="GO" id="GO:0016020">
    <property type="term" value="C:membrane"/>
    <property type="evidence" value="ECO:0007669"/>
    <property type="project" value="UniProtKB-SubCell"/>
</dbReference>
<evidence type="ECO:0000256" key="4">
    <source>
        <dbReference type="ARBA" id="ARBA00023136"/>
    </source>
</evidence>
<evidence type="ECO:0000256" key="3">
    <source>
        <dbReference type="ARBA" id="ARBA00022989"/>
    </source>
</evidence>
<dbReference type="InParanoid" id="A0A078ACK0"/>
<feature type="transmembrane region" description="Helical" evidence="6">
    <location>
        <begin position="380"/>
        <end position="397"/>
    </location>
</feature>
<keyword evidence="9" id="KW-1185">Reference proteome</keyword>
<dbReference type="OrthoDB" id="293784at2759"/>
<evidence type="ECO:0000256" key="6">
    <source>
        <dbReference type="SAM" id="Phobius"/>
    </source>
</evidence>
<dbReference type="Pfam" id="PF08016">
    <property type="entry name" value="PKD_channel"/>
    <property type="match status" value="1"/>
</dbReference>
<feature type="region of interest" description="Disordered" evidence="5">
    <location>
        <begin position="527"/>
        <end position="548"/>
    </location>
</feature>
<feature type="transmembrane region" description="Helical" evidence="6">
    <location>
        <begin position="346"/>
        <end position="368"/>
    </location>
</feature>
<dbReference type="Gene3D" id="1.10.287.70">
    <property type="match status" value="1"/>
</dbReference>
<feature type="compositionally biased region" description="Acidic residues" evidence="5">
    <location>
        <begin position="529"/>
        <end position="542"/>
    </location>
</feature>
<evidence type="ECO:0000313" key="9">
    <source>
        <dbReference type="Proteomes" id="UP000039865"/>
    </source>
</evidence>
<dbReference type="InterPro" id="IPR013122">
    <property type="entry name" value="PKD1_2_channel"/>
</dbReference>
<dbReference type="InterPro" id="IPR039031">
    <property type="entry name" value="Mucolipin"/>
</dbReference>
<name>A0A078ACK0_STYLE</name>
<organism evidence="8 9">
    <name type="scientific">Stylonychia lemnae</name>
    <name type="common">Ciliate</name>
    <dbReference type="NCBI Taxonomy" id="5949"/>
    <lineage>
        <taxon>Eukaryota</taxon>
        <taxon>Sar</taxon>
        <taxon>Alveolata</taxon>
        <taxon>Ciliophora</taxon>
        <taxon>Intramacronucleata</taxon>
        <taxon>Spirotrichea</taxon>
        <taxon>Stichotrichia</taxon>
        <taxon>Sporadotrichida</taxon>
        <taxon>Oxytrichidae</taxon>
        <taxon>Stylonychinae</taxon>
        <taxon>Stylonychia</taxon>
    </lineage>
</organism>
<reference evidence="8 9" key="1">
    <citation type="submission" date="2014-06" db="EMBL/GenBank/DDBJ databases">
        <authorList>
            <person name="Swart Estienne"/>
        </authorList>
    </citation>
    <scope>NUCLEOTIDE SEQUENCE [LARGE SCALE GENOMIC DNA]</scope>
    <source>
        <strain evidence="8 9">130c</strain>
    </source>
</reference>
<dbReference type="AlphaFoldDB" id="A0A078ACK0"/>
<evidence type="ECO:0000256" key="2">
    <source>
        <dbReference type="ARBA" id="ARBA00022692"/>
    </source>
</evidence>
<gene>
    <name evidence="8" type="primary">Contig12428.g13266</name>
    <name evidence="8" type="ORF">STYLEM_8304</name>
</gene>
<dbReference type="GO" id="GO:0072345">
    <property type="term" value="F:NAADP-sensitive calcium-release channel activity"/>
    <property type="evidence" value="ECO:0007669"/>
    <property type="project" value="TreeGrafter"/>
</dbReference>
<dbReference type="EMBL" id="CCKQ01007891">
    <property type="protein sequence ID" value="CDW79317.1"/>
    <property type="molecule type" value="Genomic_DNA"/>
</dbReference>
<dbReference type="OMA" id="PMSVPHN"/>
<sequence>MPIRDVIMMGPLDKYQHYDRFPWKFLIHIILIVATTLQVYFMVLSQGNHFRSHAIVFYQMLYDDDNDYQQFSYPRTKHFFNLPDLVKFIQDSVKKYYDLQNGDMLDAYVQKSKEDSTCYFKGKSNEKSSICPIQMDVSYVKKNIDPSYQLEYFLTPNNMELFDDKYVDDGQLKAFIQTISSFTLHYEIKTDYSRYQDFQISCFNWQIQQTFSFEDRNIISLTLGMDTKACDHFSEIANKPFIGLNTAVVFILALISIILQIKYYLKIGNVYNKIRSQYKTQNDLFVSEVDNFKENERYKKQLSYIYTNTEVDEDDISMGQFDQMTQKNFRNVKWENLRFSEKAKIFNYWSIVIVIGNFFQIFGSVMFLGRDIIPLMTQNLFVGLGNFLCWVSITKYVEHAPAYSFFSRTISYSGPDICRNLINVIPLFIGFAMLGMSLFWEGYRFRNPSIAFFSLYCIMMGDEISNTFNEVMQINTIVGGIFVFLFVFMSMQVMMNIFLIIIGDSYSVIKDKHKYDWLEEENLIKEGEEGGEEEEVLSSDEDFQNKKDKTPTIEKRQLSFLTLKHIVKEDLDKWKKKTSLKQNQPQNTTQSEILQFTQTEDVAFNINTKGTRKNIVSEEFDLQISDDKDYQDKIDDFFNTNRANQQTDTNQIQEGSMASMAMKIEKEFSPSFYEKLNPQLKETLGKIRKLKQNMGQTGDKCRQAIRKDLKKFTDKIRKSANTGELDIEVASKSIKDTKIQVLKEIIELKEQIQASRVKLEKEESISDEQSDDEKEVKDKQE</sequence>
<keyword evidence="4 6" id="KW-0472">Membrane</keyword>
<keyword evidence="3 6" id="KW-1133">Transmembrane helix</keyword>
<feature type="transmembrane region" description="Helical" evidence="6">
    <location>
        <begin position="417"/>
        <end position="440"/>
    </location>
</feature>
<dbReference type="Proteomes" id="UP000039865">
    <property type="component" value="Unassembled WGS sequence"/>
</dbReference>
<dbReference type="PANTHER" id="PTHR12127:SF7">
    <property type="entry name" value="SD02261P"/>
    <property type="match status" value="1"/>
</dbReference>
<proteinExistence type="predicted"/>
<keyword evidence="2 6" id="KW-0812">Transmembrane</keyword>
<protein>
    <recommendedName>
        <fullName evidence="7">Polycystin cation channel PKD1/PKD2 domain-containing protein</fullName>
    </recommendedName>
</protein>
<evidence type="ECO:0000313" key="8">
    <source>
        <dbReference type="EMBL" id="CDW79317.1"/>
    </source>
</evidence>
<dbReference type="PANTHER" id="PTHR12127">
    <property type="entry name" value="MUCOLIPIN"/>
    <property type="match status" value="1"/>
</dbReference>
<feature type="transmembrane region" description="Helical" evidence="6">
    <location>
        <begin position="21"/>
        <end position="43"/>
    </location>
</feature>